<evidence type="ECO:0000313" key="4">
    <source>
        <dbReference type="Proteomes" id="UP000185725"/>
    </source>
</evidence>
<evidence type="ECO:0000256" key="1">
    <source>
        <dbReference type="SAM" id="Phobius"/>
    </source>
</evidence>
<dbReference type="EMBL" id="FTMF01000015">
    <property type="protein sequence ID" value="SIR25382.1"/>
    <property type="molecule type" value="Genomic_DNA"/>
</dbReference>
<keyword evidence="1" id="KW-0812">Transmembrane</keyword>
<protein>
    <submittedName>
        <fullName evidence="3">Uncharacterized protein</fullName>
    </submittedName>
</protein>
<feature type="transmembrane region" description="Helical" evidence="1">
    <location>
        <begin position="55"/>
        <end position="74"/>
    </location>
</feature>
<feature type="transmembrane region" description="Helical" evidence="1">
    <location>
        <begin position="112"/>
        <end position="135"/>
    </location>
</feature>
<keyword evidence="1" id="KW-0472">Membrane</keyword>
<dbReference type="EMBL" id="UFVS01000001">
    <property type="protein sequence ID" value="SUX43438.1"/>
    <property type="molecule type" value="Genomic_DNA"/>
</dbReference>
<name>A0A381FAE8_9FLAO</name>
<organism evidence="3 5">
    <name type="scientific">Chryseobacterium indoltheticum</name>
    <dbReference type="NCBI Taxonomy" id="254"/>
    <lineage>
        <taxon>Bacteria</taxon>
        <taxon>Pseudomonadati</taxon>
        <taxon>Bacteroidota</taxon>
        <taxon>Flavobacteriia</taxon>
        <taxon>Flavobacteriales</taxon>
        <taxon>Weeksellaceae</taxon>
        <taxon>Chryseobacterium group</taxon>
        <taxon>Chryseobacterium</taxon>
    </lineage>
</organism>
<gene>
    <name evidence="3" type="ORF">NCTC13560_02020</name>
    <name evidence="2" type="ORF">SAMN05421682_115131</name>
</gene>
<sequence>MLDLQRSSKVKYSTISALGSVLVLISATFPFINNIIAIFAPAINTTHVDAADNNLAAVIWSLAICFQATLIIIANYMKPYLLSYVPALFTSIYSSSFYFLPLLGYSPNENFWFFFYLVIIILILIGIMQSFNLYIKLIKLRERLIEDTFHEYLKEN</sequence>
<accession>A0A381FAE8</accession>
<dbReference type="Proteomes" id="UP000185725">
    <property type="component" value="Unassembled WGS sequence"/>
</dbReference>
<reference evidence="3 5" key="2">
    <citation type="submission" date="2018-06" db="EMBL/GenBank/DDBJ databases">
        <authorList>
            <consortium name="Pathogen Informatics"/>
            <person name="Doyle S."/>
        </authorList>
    </citation>
    <scope>NUCLEOTIDE SEQUENCE [LARGE SCALE GENOMIC DNA]</scope>
    <source>
        <strain evidence="3 5">NCTC13560</strain>
    </source>
</reference>
<evidence type="ECO:0000313" key="3">
    <source>
        <dbReference type="EMBL" id="SUX43438.1"/>
    </source>
</evidence>
<feature type="transmembrane region" description="Helical" evidence="1">
    <location>
        <begin position="81"/>
        <end position="100"/>
    </location>
</feature>
<keyword evidence="4" id="KW-1185">Reference proteome</keyword>
<dbReference type="GeneID" id="303673457"/>
<keyword evidence="1" id="KW-1133">Transmembrane helix</keyword>
<dbReference type="OrthoDB" id="9989996at2"/>
<dbReference type="RefSeq" id="WP_115596410.1">
    <property type="nucleotide sequence ID" value="NZ_CP033929.1"/>
</dbReference>
<dbReference type="Proteomes" id="UP000255231">
    <property type="component" value="Unassembled WGS sequence"/>
</dbReference>
<dbReference type="KEGG" id="cil:EG358_07085"/>
<evidence type="ECO:0000313" key="2">
    <source>
        <dbReference type="EMBL" id="SIR25382.1"/>
    </source>
</evidence>
<evidence type="ECO:0000313" key="5">
    <source>
        <dbReference type="Proteomes" id="UP000255231"/>
    </source>
</evidence>
<proteinExistence type="predicted"/>
<dbReference type="AlphaFoldDB" id="A0A381FAE8"/>
<feature type="transmembrane region" description="Helical" evidence="1">
    <location>
        <begin position="21"/>
        <end position="43"/>
    </location>
</feature>
<reference evidence="2 4" key="1">
    <citation type="submission" date="2017-01" db="EMBL/GenBank/DDBJ databases">
        <authorList>
            <person name="Varghese N."/>
            <person name="Submissions S."/>
        </authorList>
    </citation>
    <scope>NUCLEOTIDE SEQUENCE [LARGE SCALE GENOMIC DNA]</scope>
    <source>
        <strain evidence="2 4">ATCC 27950</strain>
    </source>
</reference>